<gene>
    <name evidence="1" type="ORF">B0H17DRAFT_1210928</name>
</gene>
<name>A0AAD7CVW1_MYCRO</name>
<keyword evidence="2" id="KW-1185">Reference proteome</keyword>
<evidence type="ECO:0000313" key="1">
    <source>
        <dbReference type="EMBL" id="KAJ7665593.1"/>
    </source>
</evidence>
<dbReference type="Proteomes" id="UP001221757">
    <property type="component" value="Unassembled WGS sequence"/>
</dbReference>
<reference evidence="1" key="1">
    <citation type="submission" date="2023-03" db="EMBL/GenBank/DDBJ databases">
        <title>Massive genome expansion in bonnet fungi (Mycena s.s.) driven by repeated elements and novel gene families across ecological guilds.</title>
        <authorList>
            <consortium name="Lawrence Berkeley National Laboratory"/>
            <person name="Harder C.B."/>
            <person name="Miyauchi S."/>
            <person name="Viragh M."/>
            <person name="Kuo A."/>
            <person name="Thoen E."/>
            <person name="Andreopoulos B."/>
            <person name="Lu D."/>
            <person name="Skrede I."/>
            <person name="Drula E."/>
            <person name="Henrissat B."/>
            <person name="Morin E."/>
            <person name="Kohler A."/>
            <person name="Barry K."/>
            <person name="LaButti K."/>
            <person name="Morin E."/>
            <person name="Salamov A."/>
            <person name="Lipzen A."/>
            <person name="Mereny Z."/>
            <person name="Hegedus B."/>
            <person name="Baldrian P."/>
            <person name="Stursova M."/>
            <person name="Weitz H."/>
            <person name="Taylor A."/>
            <person name="Grigoriev I.V."/>
            <person name="Nagy L.G."/>
            <person name="Martin F."/>
            <person name="Kauserud H."/>
        </authorList>
    </citation>
    <scope>NUCLEOTIDE SEQUENCE</scope>
    <source>
        <strain evidence="1">CBHHK067</strain>
    </source>
</reference>
<dbReference type="EMBL" id="JARKIE010000215">
    <property type="protein sequence ID" value="KAJ7665593.1"/>
    <property type="molecule type" value="Genomic_DNA"/>
</dbReference>
<organism evidence="1 2">
    <name type="scientific">Mycena rosella</name>
    <name type="common">Pink bonnet</name>
    <name type="synonym">Agaricus rosellus</name>
    <dbReference type="NCBI Taxonomy" id="1033263"/>
    <lineage>
        <taxon>Eukaryota</taxon>
        <taxon>Fungi</taxon>
        <taxon>Dikarya</taxon>
        <taxon>Basidiomycota</taxon>
        <taxon>Agaricomycotina</taxon>
        <taxon>Agaricomycetes</taxon>
        <taxon>Agaricomycetidae</taxon>
        <taxon>Agaricales</taxon>
        <taxon>Marasmiineae</taxon>
        <taxon>Mycenaceae</taxon>
        <taxon>Mycena</taxon>
    </lineage>
</organism>
<proteinExistence type="predicted"/>
<dbReference type="AlphaFoldDB" id="A0AAD7CVW1"/>
<protein>
    <submittedName>
        <fullName evidence="1">Uncharacterized protein</fullName>
    </submittedName>
</protein>
<comment type="caution">
    <text evidence="1">The sequence shown here is derived from an EMBL/GenBank/DDBJ whole genome shotgun (WGS) entry which is preliminary data.</text>
</comment>
<accession>A0AAD7CVW1</accession>
<evidence type="ECO:0000313" key="2">
    <source>
        <dbReference type="Proteomes" id="UP001221757"/>
    </source>
</evidence>
<sequence>MAANQIRRIVIHIAGLDAHCSKELDSKLASLSLDPLPTLELERASITRGLTMENLDEYFPQMASRKLLLVVDHQEK</sequence>